<evidence type="ECO:0000313" key="3">
    <source>
        <dbReference type="Proteomes" id="UP000293550"/>
    </source>
</evidence>
<dbReference type="Proteomes" id="UP000293550">
    <property type="component" value="Unassembled WGS sequence"/>
</dbReference>
<reference evidence="2 3" key="1">
    <citation type="submission" date="2018-10" db="EMBL/GenBank/DDBJ databases">
        <title>An updated phylogeny of the Alphaproteobacteria reveals that the parasitic Rickettsiales and Holosporales have independent origins.</title>
        <authorList>
            <person name="Munoz-Gomez S.A."/>
            <person name="Hess S."/>
            <person name="Burger G."/>
            <person name="Lang B.F."/>
            <person name="Susko E."/>
            <person name="Slamovits C.H."/>
            <person name="Roger A.J."/>
        </authorList>
    </citation>
    <scope>NUCLEOTIDE SEQUENCE [LARGE SCALE GENOMIC DNA]</scope>
    <source>
        <strain evidence="2">HOLO01</strain>
    </source>
</reference>
<dbReference type="EMBL" id="SCFB01000001">
    <property type="protein sequence ID" value="RZI47053.1"/>
    <property type="molecule type" value="Genomic_DNA"/>
</dbReference>
<feature type="region of interest" description="Disordered" evidence="1">
    <location>
        <begin position="82"/>
        <end position="110"/>
    </location>
</feature>
<name>A0A4Q7DJK9_9PROT</name>
<dbReference type="RefSeq" id="WP_130153166.1">
    <property type="nucleotide sequence ID" value="NZ_SCFB01000001.1"/>
</dbReference>
<accession>A0A4Q7DJK9</accession>
<dbReference type="AlphaFoldDB" id="A0A4Q7DJK9"/>
<evidence type="ECO:0000256" key="1">
    <source>
        <dbReference type="SAM" id="MobiDB-lite"/>
    </source>
</evidence>
<dbReference type="InterPro" id="IPR012644">
    <property type="entry name" value="CHP02300_FYDLN_acid"/>
</dbReference>
<protein>
    <submittedName>
        <fullName evidence="2">TIGR02300 family protein</fullName>
    </submittedName>
</protein>
<feature type="compositionally biased region" description="Basic and acidic residues" evidence="1">
    <location>
        <begin position="101"/>
        <end position="110"/>
    </location>
</feature>
<dbReference type="OrthoDB" id="9815689at2"/>
<gene>
    <name evidence="2" type="ORF">EQU50_00245</name>
</gene>
<feature type="compositionally biased region" description="Acidic residues" evidence="1">
    <location>
        <begin position="82"/>
        <end position="100"/>
    </location>
</feature>
<organism evidence="2 3">
    <name type="scientific">Candidatus Finniella inopinata</name>
    <dbReference type="NCBI Taxonomy" id="1696036"/>
    <lineage>
        <taxon>Bacteria</taxon>
        <taxon>Pseudomonadati</taxon>
        <taxon>Pseudomonadota</taxon>
        <taxon>Alphaproteobacteria</taxon>
        <taxon>Holosporales</taxon>
        <taxon>Candidatus Paracaedibacteraceae</taxon>
        <taxon>Candidatus Finniella</taxon>
    </lineage>
</organism>
<comment type="caution">
    <text evidence="2">The sequence shown here is derived from an EMBL/GenBank/DDBJ whole genome shotgun (WGS) entry which is preliminary data.</text>
</comment>
<keyword evidence="3" id="KW-1185">Reference proteome</keyword>
<evidence type="ECO:0000313" key="2">
    <source>
        <dbReference type="EMBL" id="RZI47053.1"/>
    </source>
</evidence>
<proteinExistence type="predicted"/>
<dbReference type="Pfam" id="PF09538">
    <property type="entry name" value="FYDLN_acid"/>
    <property type="match status" value="1"/>
</dbReference>
<sequence>MIKPEWGIKRSCQGCGGRFYDLLKSPILCPKCGTTFELQTSGRGRRGRAAVDVAKAVGLEDSLLVGDIDLVDDLDTDLADDSSLMEDTSELGEDLDDIPDVLDHAGSDDH</sequence>